<dbReference type="AlphaFoldDB" id="A0AAD8Y1E6"/>
<reference evidence="7" key="1">
    <citation type="submission" date="2023-06" db="EMBL/GenBank/DDBJ databases">
        <title>Survivors Of The Sea: Transcriptome response of Skeletonema marinoi to long-term dormancy.</title>
        <authorList>
            <person name="Pinder M.I.M."/>
            <person name="Kourtchenko O."/>
            <person name="Robertson E.K."/>
            <person name="Larsson T."/>
            <person name="Maumus F."/>
            <person name="Osuna-Cruz C.M."/>
            <person name="Vancaester E."/>
            <person name="Stenow R."/>
            <person name="Vandepoele K."/>
            <person name="Ploug H."/>
            <person name="Bruchert V."/>
            <person name="Godhe A."/>
            <person name="Topel M."/>
        </authorList>
    </citation>
    <scope>NUCLEOTIDE SEQUENCE</scope>
    <source>
        <strain evidence="7">R05AC</strain>
    </source>
</reference>
<dbReference type="GO" id="GO:0005886">
    <property type="term" value="C:plasma membrane"/>
    <property type="evidence" value="ECO:0007669"/>
    <property type="project" value="TreeGrafter"/>
</dbReference>
<proteinExistence type="predicted"/>
<evidence type="ECO:0000256" key="2">
    <source>
        <dbReference type="ARBA" id="ARBA00022692"/>
    </source>
</evidence>
<dbReference type="Proteomes" id="UP001224775">
    <property type="component" value="Unassembled WGS sequence"/>
</dbReference>
<feature type="transmembrane region" description="Helical" evidence="6">
    <location>
        <begin position="53"/>
        <end position="75"/>
    </location>
</feature>
<evidence type="ECO:0000256" key="6">
    <source>
        <dbReference type="SAM" id="Phobius"/>
    </source>
</evidence>
<evidence type="ECO:0000256" key="1">
    <source>
        <dbReference type="ARBA" id="ARBA00004141"/>
    </source>
</evidence>
<keyword evidence="8" id="KW-1185">Reference proteome</keyword>
<dbReference type="PANTHER" id="PTHR23112:SF0">
    <property type="entry name" value="TRANSMEMBRANE PROTEIN 116"/>
    <property type="match status" value="1"/>
</dbReference>
<dbReference type="Gene3D" id="1.20.1070.10">
    <property type="entry name" value="Rhodopsin 7-helix transmembrane proteins"/>
    <property type="match status" value="1"/>
</dbReference>
<accession>A0AAD8Y1E6</accession>
<feature type="transmembrane region" description="Helical" evidence="6">
    <location>
        <begin position="137"/>
        <end position="156"/>
    </location>
</feature>
<feature type="transmembrane region" description="Helical" evidence="6">
    <location>
        <begin position="269"/>
        <end position="290"/>
    </location>
</feature>
<comment type="caution">
    <text evidence="7">The sequence shown here is derived from an EMBL/GenBank/DDBJ whole genome shotgun (WGS) entry which is preliminary data.</text>
</comment>
<comment type="subcellular location">
    <subcellularLocation>
        <location evidence="1">Membrane</location>
        <topology evidence="1">Multi-pass membrane protein</topology>
    </subcellularLocation>
</comment>
<evidence type="ECO:0000256" key="4">
    <source>
        <dbReference type="ARBA" id="ARBA00023136"/>
    </source>
</evidence>
<organism evidence="7 8">
    <name type="scientific">Skeletonema marinoi</name>
    <dbReference type="NCBI Taxonomy" id="267567"/>
    <lineage>
        <taxon>Eukaryota</taxon>
        <taxon>Sar</taxon>
        <taxon>Stramenopiles</taxon>
        <taxon>Ochrophyta</taxon>
        <taxon>Bacillariophyta</taxon>
        <taxon>Coscinodiscophyceae</taxon>
        <taxon>Thalassiosirophycidae</taxon>
        <taxon>Thalassiosirales</taxon>
        <taxon>Skeletonemataceae</taxon>
        <taxon>Skeletonema</taxon>
        <taxon>Skeletonema marinoi-dohrnii complex</taxon>
    </lineage>
</organism>
<feature type="transmembrane region" description="Helical" evidence="6">
    <location>
        <begin position="185"/>
        <end position="209"/>
    </location>
</feature>
<keyword evidence="7" id="KW-0675">Receptor</keyword>
<keyword evidence="2 6" id="KW-0812">Transmembrane</keyword>
<protein>
    <submittedName>
        <fullName evidence="7">G protein-coupled receptor family protein</fullName>
    </submittedName>
</protein>
<feature type="transmembrane region" description="Helical" evidence="6">
    <location>
        <begin position="238"/>
        <end position="257"/>
    </location>
</feature>
<feature type="region of interest" description="Disordered" evidence="5">
    <location>
        <begin position="343"/>
        <end position="409"/>
    </location>
</feature>
<evidence type="ECO:0000313" key="7">
    <source>
        <dbReference type="EMBL" id="KAK1737403.1"/>
    </source>
</evidence>
<feature type="compositionally biased region" description="Acidic residues" evidence="5">
    <location>
        <begin position="363"/>
        <end position="374"/>
    </location>
</feature>
<dbReference type="EMBL" id="JATAAI010000025">
    <property type="protein sequence ID" value="KAK1737403.1"/>
    <property type="molecule type" value="Genomic_DNA"/>
</dbReference>
<name>A0AAD8Y1E6_9STRA</name>
<dbReference type="PANTHER" id="PTHR23112">
    <property type="entry name" value="G PROTEIN-COUPLED RECEPTOR 157-RELATED"/>
    <property type="match status" value="1"/>
</dbReference>
<feature type="compositionally biased region" description="Acidic residues" evidence="5">
    <location>
        <begin position="385"/>
        <end position="409"/>
    </location>
</feature>
<sequence length="409" mass="45828">MVSLSDPKCQITLLKAMAIAPKVTAIISLFSSTFIIQHVLRDRKRRSLTYHRLLLGMSISDFFGSLMCFLSTWPIPRGEACLAAGTTATCTAQGFFNQTAALCTITYNVSLAIYYILVIVKGWKGTRVSKIEKYLHALPILAGFGTGFAALGLKLYNNSGSTCWIAPAPNNPDRHNPNYGIYRLAFLYADAWAIIIFLAICMTIIYFHVLKQEKKLDKYSASFSQKKRKQSKKIRNQAFLYVGCMYMTWIFGSAFRFMQFAGKTPPPYIIVLFVTFFPLQGFFNLVVYMFPRILRYFEEGVPLTQSFKRTKSSFFTSLKNTVRKRRTPTQTQTQTQALETQVSCDEGNVETGENGEKGAALEVDVDVGDKEEGEGTSGENKIEEGDSSEDDEGDGEKDAIDELECIVEA</sequence>
<dbReference type="GO" id="GO:0004930">
    <property type="term" value="F:G protein-coupled receptor activity"/>
    <property type="evidence" value="ECO:0007669"/>
    <property type="project" value="TreeGrafter"/>
</dbReference>
<keyword evidence="3 6" id="KW-1133">Transmembrane helix</keyword>
<evidence type="ECO:0000256" key="3">
    <source>
        <dbReference type="ARBA" id="ARBA00022989"/>
    </source>
</evidence>
<dbReference type="GO" id="GO:0007189">
    <property type="term" value="P:adenylate cyclase-activating G protein-coupled receptor signaling pathway"/>
    <property type="evidence" value="ECO:0007669"/>
    <property type="project" value="TreeGrafter"/>
</dbReference>
<evidence type="ECO:0000256" key="5">
    <source>
        <dbReference type="SAM" id="MobiDB-lite"/>
    </source>
</evidence>
<gene>
    <name evidence="7" type="ORF">QTG54_011689</name>
</gene>
<dbReference type="SUPFAM" id="SSF81321">
    <property type="entry name" value="Family A G protein-coupled receptor-like"/>
    <property type="match status" value="1"/>
</dbReference>
<evidence type="ECO:0000313" key="8">
    <source>
        <dbReference type="Proteomes" id="UP001224775"/>
    </source>
</evidence>
<feature type="transmembrane region" description="Helical" evidence="6">
    <location>
        <begin position="23"/>
        <end position="41"/>
    </location>
</feature>
<keyword evidence="4 6" id="KW-0472">Membrane</keyword>
<feature type="transmembrane region" description="Helical" evidence="6">
    <location>
        <begin position="95"/>
        <end position="117"/>
    </location>
</feature>